<dbReference type="AlphaFoldDB" id="A0A0L0G7Z6"/>
<dbReference type="InterPro" id="IPR053374">
    <property type="entry name" value="TCP-1_chaperonin"/>
</dbReference>
<dbReference type="Pfam" id="PF00118">
    <property type="entry name" value="Cpn60_TCP1"/>
    <property type="match status" value="1"/>
</dbReference>
<dbReference type="NCBIfam" id="TIGR02346">
    <property type="entry name" value="chap_CCT_theta"/>
    <property type="match status" value="1"/>
</dbReference>
<dbReference type="InterPro" id="IPR027410">
    <property type="entry name" value="TCP-1-like_intermed_sf"/>
</dbReference>
<comment type="subcellular location">
    <subcellularLocation>
        <location evidence="1">Cytoplasm</location>
    </subcellularLocation>
</comment>
<dbReference type="GO" id="GO:0005737">
    <property type="term" value="C:cytoplasm"/>
    <property type="evidence" value="ECO:0007669"/>
    <property type="project" value="UniProtKB-SubCell"/>
</dbReference>
<evidence type="ECO:0000256" key="8">
    <source>
        <dbReference type="RuleBase" id="RU004187"/>
    </source>
</evidence>
<evidence type="ECO:0000256" key="4">
    <source>
        <dbReference type="ARBA" id="ARBA00022741"/>
    </source>
</evidence>
<dbReference type="InterPro" id="IPR012721">
    <property type="entry name" value="Chap_CCT_theta"/>
</dbReference>
<dbReference type="InterPro" id="IPR002194">
    <property type="entry name" value="Chaperonin_TCP-1_CS"/>
</dbReference>
<reference evidence="10 11" key="1">
    <citation type="submission" date="2011-02" db="EMBL/GenBank/DDBJ databases">
        <title>The Genome Sequence of Sphaeroforma arctica JP610.</title>
        <authorList>
            <consortium name="The Broad Institute Genome Sequencing Platform"/>
            <person name="Russ C."/>
            <person name="Cuomo C."/>
            <person name="Young S.K."/>
            <person name="Zeng Q."/>
            <person name="Gargeya S."/>
            <person name="Alvarado L."/>
            <person name="Berlin A."/>
            <person name="Chapman S.B."/>
            <person name="Chen Z."/>
            <person name="Freedman E."/>
            <person name="Gellesch M."/>
            <person name="Goldberg J."/>
            <person name="Griggs A."/>
            <person name="Gujja S."/>
            <person name="Heilman E."/>
            <person name="Heiman D."/>
            <person name="Howarth C."/>
            <person name="Mehta T."/>
            <person name="Neiman D."/>
            <person name="Pearson M."/>
            <person name="Roberts A."/>
            <person name="Saif S."/>
            <person name="Shea T."/>
            <person name="Shenoy N."/>
            <person name="Sisk P."/>
            <person name="Stolte C."/>
            <person name="Sykes S."/>
            <person name="White J."/>
            <person name="Yandava C."/>
            <person name="Burger G."/>
            <person name="Gray M.W."/>
            <person name="Holland P.W.H."/>
            <person name="King N."/>
            <person name="Lang F.B.F."/>
            <person name="Roger A.J."/>
            <person name="Ruiz-Trillo I."/>
            <person name="Haas B."/>
            <person name="Nusbaum C."/>
            <person name="Birren B."/>
        </authorList>
    </citation>
    <scope>NUCLEOTIDE SEQUENCE [LARGE SCALE GENOMIC DNA]</scope>
    <source>
        <strain evidence="10 11">JP610</strain>
    </source>
</reference>
<dbReference type="GeneID" id="25903275"/>
<evidence type="ECO:0000256" key="2">
    <source>
        <dbReference type="ARBA" id="ARBA00008020"/>
    </source>
</evidence>
<dbReference type="SUPFAM" id="SSF54849">
    <property type="entry name" value="GroEL-intermediate domain like"/>
    <property type="match status" value="1"/>
</dbReference>
<dbReference type="GO" id="GO:0051082">
    <property type="term" value="F:unfolded protein binding"/>
    <property type="evidence" value="ECO:0007669"/>
    <property type="project" value="InterPro"/>
</dbReference>
<dbReference type="FunFam" id="3.50.7.10:FF:000008">
    <property type="entry name" value="T-complex protein 1 subunit theta"/>
    <property type="match status" value="1"/>
</dbReference>
<feature type="compositionally biased region" description="Acidic residues" evidence="9">
    <location>
        <begin position="544"/>
        <end position="556"/>
    </location>
</feature>
<dbReference type="STRING" id="667725.A0A0L0G7Z6"/>
<keyword evidence="6 8" id="KW-0143">Chaperone</keyword>
<keyword evidence="3" id="KW-0963">Cytoplasm</keyword>
<dbReference type="InterPro" id="IPR027413">
    <property type="entry name" value="GROEL-like_equatorial_sf"/>
</dbReference>
<evidence type="ECO:0000256" key="3">
    <source>
        <dbReference type="ARBA" id="ARBA00022490"/>
    </source>
</evidence>
<dbReference type="EMBL" id="KQ241725">
    <property type="protein sequence ID" value="KNC85016.1"/>
    <property type="molecule type" value="Genomic_DNA"/>
</dbReference>
<evidence type="ECO:0000256" key="5">
    <source>
        <dbReference type="ARBA" id="ARBA00022840"/>
    </source>
</evidence>
<dbReference type="InterPro" id="IPR002423">
    <property type="entry name" value="Cpn60/GroEL/TCP-1"/>
</dbReference>
<dbReference type="PROSITE" id="PS00751">
    <property type="entry name" value="TCP1_2"/>
    <property type="match status" value="1"/>
</dbReference>
<protein>
    <recommendedName>
        <fullName evidence="7">CCT-theta</fullName>
    </recommendedName>
</protein>
<dbReference type="OrthoDB" id="1748577at2759"/>
<dbReference type="Gene3D" id="3.50.7.10">
    <property type="entry name" value="GroEL"/>
    <property type="match status" value="1"/>
</dbReference>
<dbReference type="GO" id="GO:0140662">
    <property type="term" value="F:ATP-dependent protein folding chaperone"/>
    <property type="evidence" value="ECO:0007669"/>
    <property type="project" value="InterPro"/>
</dbReference>
<dbReference type="NCBIfam" id="NF041083">
    <property type="entry name" value="thermosome_beta"/>
    <property type="match status" value="1"/>
</dbReference>
<proteinExistence type="inferred from homology"/>
<evidence type="ECO:0000256" key="9">
    <source>
        <dbReference type="SAM" id="MobiDB-lite"/>
    </source>
</evidence>
<keyword evidence="11" id="KW-1185">Reference proteome</keyword>
<organism evidence="10 11">
    <name type="scientific">Sphaeroforma arctica JP610</name>
    <dbReference type="NCBI Taxonomy" id="667725"/>
    <lineage>
        <taxon>Eukaryota</taxon>
        <taxon>Ichthyosporea</taxon>
        <taxon>Ichthyophonida</taxon>
        <taxon>Sphaeroforma</taxon>
    </lineage>
</organism>
<dbReference type="RefSeq" id="XP_014158918.1">
    <property type="nucleotide sequence ID" value="XM_014303443.1"/>
</dbReference>
<accession>A0A0L0G7Z6</accession>
<dbReference type="CDD" id="cd03341">
    <property type="entry name" value="TCP1_theta"/>
    <property type="match status" value="1"/>
</dbReference>
<dbReference type="Gene3D" id="3.30.260.10">
    <property type="entry name" value="TCP-1-like chaperonin intermediate domain"/>
    <property type="match status" value="1"/>
</dbReference>
<dbReference type="InterPro" id="IPR017998">
    <property type="entry name" value="Chaperone_TCP-1"/>
</dbReference>
<dbReference type="GO" id="GO:0005524">
    <property type="term" value="F:ATP binding"/>
    <property type="evidence" value="ECO:0007669"/>
    <property type="project" value="UniProtKB-KW"/>
</dbReference>
<dbReference type="Gene3D" id="1.10.560.10">
    <property type="entry name" value="GroEL-like equatorial domain"/>
    <property type="match status" value="1"/>
</dbReference>
<evidence type="ECO:0000313" key="11">
    <source>
        <dbReference type="Proteomes" id="UP000054560"/>
    </source>
</evidence>
<dbReference type="eggNOG" id="KOG0362">
    <property type="taxonomic scope" value="Eukaryota"/>
</dbReference>
<keyword evidence="4 8" id="KW-0547">Nucleotide-binding</keyword>
<feature type="region of interest" description="Disordered" evidence="9">
    <location>
        <begin position="534"/>
        <end position="556"/>
    </location>
</feature>
<dbReference type="PANTHER" id="PTHR11353">
    <property type="entry name" value="CHAPERONIN"/>
    <property type="match status" value="1"/>
</dbReference>
<dbReference type="SUPFAM" id="SSF48592">
    <property type="entry name" value="GroEL equatorial domain-like"/>
    <property type="match status" value="1"/>
</dbReference>
<evidence type="ECO:0000256" key="1">
    <source>
        <dbReference type="ARBA" id="ARBA00004496"/>
    </source>
</evidence>
<gene>
    <name evidence="10" type="ORF">SARC_02771</name>
</gene>
<keyword evidence="5 8" id="KW-0067">ATP-binding</keyword>
<dbReference type="Proteomes" id="UP000054560">
    <property type="component" value="Unassembled WGS sequence"/>
</dbReference>
<evidence type="ECO:0000256" key="7">
    <source>
        <dbReference type="ARBA" id="ARBA00029602"/>
    </source>
</evidence>
<comment type="similarity">
    <text evidence="2 8">Belongs to the TCP-1 chaperonin family.</text>
</comment>
<evidence type="ECO:0000256" key="6">
    <source>
        <dbReference type="ARBA" id="ARBA00023186"/>
    </source>
</evidence>
<sequence>MAMRVPQTGLASMMKDGSSHMSGMEEAVFRNIKACRELFEVVQTSLGPNGMNKMIINHLEKLFVTNDAATIIRELEVEHPAAKLLVLAAQHQEQELGDGTNLVLTFAGELLDQATELLKMGLHPSEIISGYDKACVKALSELEENLVAYKMKDCRDTEEVVKALRTVLASKQYGYEDMLAKVVADACVEILPKNPKNFNVDNIRVVKIPGASVHETTMVKGMVVRRSPEGNITSVSKAKVAVFACPMDAGKTETKGTVLLKNADDLLKFSGEEESRLDQCIKEIAEAGTNVVVAGSSVSDLAVHYLEKYNIMTVRVQSKFDLRRMCKVIGATALARLGAPTPEEFGYCDSVKTKEFGDQLTTVFVQDESATQLATIIIRGATTNILDDVERAVDDAVNVFKQITRDGRFVAGAGATEIELARRIMMFGETCPGLDQYAIKNYASAFEAIPRTLATNAGADSTELVSKLYASHKAGGQNMGFDIEGLIKGDLIDAKDAFILDHLKVKSWAIKLATNAATTVLSIDQIIMAKQAGGPRMPKNAADQDPDDDVENPNMM</sequence>
<dbReference type="GO" id="GO:0016887">
    <property type="term" value="F:ATP hydrolysis activity"/>
    <property type="evidence" value="ECO:0007669"/>
    <property type="project" value="InterPro"/>
</dbReference>
<dbReference type="PROSITE" id="PS00995">
    <property type="entry name" value="TCP1_3"/>
    <property type="match status" value="1"/>
</dbReference>
<evidence type="ECO:0000313" key="10">
    <source>
        <dbReference type="EMBL" id="KNC85016.1"/>
    </source>
</evidence>
<dbReference type="PRINTS" id="PR00304">
    <property type="entry name" value="TCOMPLEXTCP1"/>
</dbReference>
<dbReference type="InterPro" id="IPR027409">
    <property type="entry name" value="GroEL-like_apical_dom_sf"/>
</dbReference>
<dbReference type="SUPFAM" id="SSF52029">
    <property type="entry name" value="GroEL apical domain-like"/>
    <property type="match status" value="1"/>
</dbReference>
<name>A0A0L0G7Z6_9EUKA</name>